<dbReference type="GO" id="GO:0043565">
    <property type="term" value="F:sequence-specific DNA binding"/>
    <property type="evidence" value="ECO:0007669"/>
    <property type="project" value="InterPro"/>
</dbReference>
<sequence>MVCDRCVMVVRERLLALGLEVETVELGRALLGRPATDKERAAIRSTLEAVGFELLDDPRSRLVERTRALIIDWTRREERDPSRNLSDFLSDRLHQDYSALSKLFSEETGTTIERYAIAQRIELAKELLSYGERSLGEIADRLGYSSVAHLSNQFKRVVGQTPSAYRRLCQGRKPLDRV</sequence>
<gene>
    <name evidence="5" type="ORF">H9977_12350</name>
</gene>
<dbReference type="Proteomes" id="UP000886740">
    <property type="component" value="Unassembled WGS sequence"/>
</dbReference>
<organism evidence="5 6">
    <name type="scientific">Candidatus Parabacteroides intestinipullorum</name>
    <dbReference type="NCBI Taxonomy" id="2838723"/>
    <lineage>
        <taxon>Bacteria</taxon>
        <taxon>Pseudomonadati</taxon>
        <taxon>Bacteroidota</taxon>
        <taxon>Bacteroidia</taxon>
        <taxon>Bacteroidales</taxon>
        <taxon>Tannerellaceae</taxon>
        <taxon>Parabacteroides</taxon>
    </lineage>
</organism>
<dbReference type="GO" id="GO:0003700">
    <property type="term" value="F:DNA-binding transcription factor activity"/>
    <property type="evidence" value="ECO:0007669"/>
    <property type="project" value="InterPro"/>
</dbReference>
<dbReference type="Gene3D" id="1.10.10.60">
    <property type="entry name" value="Homeodomain-like"/>
    <property type="match status" value="1"/>
</dbReference>
<reference evidence="5" key="2">
    <citation type="submission" date="2021-04" db="EMBL/GenBank/DDBJ databases">
        <authorList>
            <person name="Gilroy R."/>
        </authorList>
    </citation>
    <scope>NUCLEOTIDE SEQUENCE</scope>
    <source>
        <strain evidence="5">ChiGjej6B6-14162</strain>
    </source>
</reference>
<evidence type="ECO:0000256" key="3">
    <source>
        <dbReference type="ARBA" id="ARBA00023163"/>
    </source>
</evidence>
<name>A0A9D2BGJ0_9BACT</name>
<evidence type="ECO:0000256" key="1">
    <source>
        <dbReference type="ARBA" id="ARBA00023015"/>
    </source>
</evidence>
<keyword evidence="2" id="KW-0238">DNA-binding</keyword>
<reference evidence="5" key="1">
    <citation type="journal article" date="2021" name="PeerJ">
        <title>Extensive microbial diversity within the chicken gut microbiome revealed by metagenomics and culture.</title>
        <authorList>
            <person name="Gilroy R."/>
            <person name="Ravi A."/>
            <person name="Getino M."/>
            <person name="Pursley I."/>
            <person name="Horton D.L."/>
            <person name="Alikhan N.F."/>
            <person name="Baker D."/>
            <person name="Gharbi K."/>
            <person name="Hall N."/>
            <person name="Watson M."/>
            <person name="Adriaenssens E.M."/>
            <person name="Foster-Nyarko E."/>
            <person name="Jarju S."/>
            <person name="Secka A."/>
            <person name="Antonio M."/>
            <person name="Oren A."/>
            <person name="Chaudhuri R.R."/>
            <person name="La Ragione R."/>
            <person name="Hildebrand F."/>
            <person name="Pallen M.J."/>
        </authorList>
    </citation>
    <scope>NUCLEOTIDE SEQUENCE</scope>
    <source>
        <strain evidence="5">ChiGjej6B6-14162</strain>
    </source>
</reference>
<evidence type="ECO:0000256" key="2">
    <source>
        <dbReference type="ARBA" id="ARBA00023125"/>
    </source>
</evidence>
<dbReference type="SMART" id="SM00342">
    <property type="entry name" value="HTH_ARAC"/>
    <property type="match status" value="1"/>
</dbReference>
<evidence type="ECO:0000313" key="6">
    <source>
        <dbReference type="Proteomes" id="UP000886740"/>
    </source>
</evidence>
<evidence type="ECO:0000313" key="5">
    <source>
        <dbReference type="EMBL" id="HIX75805.1"/>
    </source>
</evidence>
<dbReference type="InterPro" id="IPR009057">
    <property type="entry name" value="Homeodomain-like_sf"/>
</dbReference>
<dbReference type="InterPro" id="IPR018060">
    <property type="entry name" value="HTH_AraC"/>
</dbReference>
<dbReference type="PANTHER" id="PTHR43280">
    <property type="entry name" value="ARAC-FAMILY TRANSCRIPTIONAL REGULATOR"/>
    <property type="match status" value="1"/>
</dbReference>
<dbReference type="PANTHER" id="PTHR43280:SF2">
    <property type="entry name" value="HTH-TYPE TRANSCRIPTIONAL REGULATOR EXSA"/>
    <property type="match status" value="1"/>
</dbReference>
<keyword evidence="3" id="KW-0804">Transcription</keyword>
<dbReference type="AlphaFoldDB" id="A0A9D2BGJ0"/>
<comment type="caution">
    <text evidence="5">The sequence shown here is derived from an EMBL/GenBank/DDBJ whole genome shotgun (WGS) entry which is preliminary data.</text>
</comment>
<proteinExistence type="predicted"/>
<protein>
    <submittedName>
        <fullName evidence="5">AraC family transcriptional regulator</fullName>
    </submittedName>
</protein>
<dbReference type="SUPFAM" id="SSF46689">
    <property type="entry name" value="Homeodomain-like"/>
    <property type="match status" value="1"/>
</dbReference>
<dbReference type="Pfam" id="PF12833">
    <property type="entry name" value="HTH_18"/>
    <property type="match status" value="1"/>
</dbReference>
<dbReference type="PROSITE" id="PS00041">
    <property type="entry name" value="HTH_ARAC_FAMILY_1"/>
    <property type="match status" value="1"/>
</dbReference>
<evidence type="ECO:0000259" key="4">
    <source>
        <dbReference type="PROSITE" id="PS01124"/>
    </source>
</evidence>
<dbReference type="InterPro" id="IPR018062">
    <property type="entry name" value="HTH_AraC-typ_CS"/>
</dbReference>
<accession>A0A9D2BGJ0</accession>
<feature type="domain" description="HTH araC/xylS-type" evidence="4">
    <location>
        <begin position="89"/>
        <end position="168"/>
    </location>
</feature>
<dbReference type="EMBL" id="DXEL01000085">
    <property type="protein sequence ID" value="HIX75805.1"/>
    <property type="molecule type" value="Genomic_DNA"/>
</dbReference>
<keyword evidence="1" id="KW-0805">Transcription regulation</keyword>
<dbReference type="PROSITE" id="PS01124">
    <property type="entry name" value="HTH_ARAC_FAMILY_2"/>
    <property type="match status" value="1"/>
</dbReference>